<feature type="non-terminal residue" evidence="1">
    <location>
        <position position="1"/>
    </location>
</feature>
<dbReference type="OrthoDB" id="2686466at2759"/>
<reference evidence="1" key="1">
    <citation type="journal article" date="2020" name="New Phytol.">
        <title>Comparative genomics reveals dynamic genome evolution in host specialist ectomycorrhizal fungi.</title>
        <authorList>
            <person name="Lofgren L.A."/>
            <person name="Nguyen N.H."/>
            <person name="Vilgalys R."/>
            <person name="Ruytinx J."/>
            <person name="Liao H.L."/>
            <person name="Branco S."/>
            <person name="Kuo A."/>
            <person name="LaButti K."/>
            <person name="Lipzen A."/>
            <person name="Andreopoulos W."/>
            <person name="Pangilinan J."/>
            <person name="Riley R."/>
            <person name="Hundley H."/>
            <person name="Na H."/>
            <person name="Barry K."/>
            <person name="Grigoriev I.V."/>
            <person name="Stajich J.E."/>
            <person name="Kennedy P.G."/>
        </authorList>
    </citation>
    <scope>NUCLEOTIDE SEQUENCE</scope>
    <source>
        <strain evidence="1">FC423</strain>
    </source>
</reference>
<evidence type="ECO:0000313" key="2">
    <source>
        <dbReference type="Proteomes" id="UP000823399"/>
    </source>
</evidence>
<dbReference type="EMBL" id="JABBWM010000031">
    <property type="protein sequence ID" value="KAG2107504.1"/>
    <property type="molecule type" value="Genomic_DNA"/>
</dbReference>
<keyword evidence="2" id="KW-1185">Reference proteome</keyword>
<dbReference type="Proteomes" id="UP000823399">
    <property type="component" value="Unassembled WGS sequence"/>
</dbReference>
<dbReference type="AlphaFoldDB" id="A0A9P7JTX1"/>
<accession>A0A9P7JTX1</accession>
<sequence length="83" mass="9363">IGKHIGIPHFRDLVRRFLHDQHNPDHAIPGHEMDVSQCPNFDGKVDIFHSTVASFHAASDICRVNGMMCHTFHAAPNWRGGRP</sequence>
<proteinExistence type="predicted"/>
<dbReference type="RefSeq" id="XP_041292318.1">
    <property type="nucleotide sequence ID" value="XM_041430126.1"/>
</dbReference>
<evidence type="ECO:0000313" key="1">
    <source>
        <dbReference type="EMBL" id="KAG2107504.1"/>
    </source>
</evidence>
<protein>
    <submittedName>
        <fullName evidence="1">Uncharacterized protein</fullName>
    </submittedName>
</protein>
<comment type="caution">
    <text evidence="1">The sequence shown here is derived from an EMBL/GenBank/DDBJ whole genome shotgun (WGS) entry which is preliminary data.</text>
</comment>
<feature type="non-terminal residue" evidence="1">
    <location>
        <position position="83"/>
    </location>
</feature>
<organism evidence="1 2">
    <name type="scientific">Suillus discolor</name>
    <dbReference type="NCBI Taxonomy" id="1912936"/>
    <lineage>
        <taxon>Eukaryota</taxon>
        <taxon>Fungi</taxon>
        <taxon>Dikarya</taxon>
        <taxon>Basidiomycota</taxon>
        <taxon>Agaricomycotina</taxon>
        <taxon>Agaricomycetes</taxon>
        <taxon>Agaricomycetidae</taxon>
        <taxon>Boletales</taxon>
        <taxon>Suillineae</taxon>
        <taxon>Suillaceae</taxon>
        <taxon>Suillus</taxon>
    </lineage>
</organism>
<dbReference type="GeneID" id="64692385"/>
<gene>
    <name evidence="1" type="ORF">F5147DRAFT_533958</name>
</gene>
<name>A0A9P7JTX1_9AGAM</name>